<dbReference type="SMART" id="SM00717">
    <property type="entry name" value="SANT"/>
    <property type="match status" value="2"/>
</dbReference>
<keyword evidence="5" id="KW-0539">Nucleus</keyword>
<dbReference type="GO" id="GO:0000122">
    <property type="term" value="P:negative regulation of transcription by RNA polymerase II"/>
    <property type="evidence" value="ECO:0007669"/>
    <property type="project" value="TreeGrafter"/>
</dbReference>
<dbReference type="PANTHER" id="PTHR10865">
    <property type="entry name" value="METASTASIS-ASSOCIATED PROTEIN AND MESODERM INDUCTION EARLY RESPONSE PROTEIN"/>
    <property type="match status" value="1"/>
</dbReference>
<dbReference type="GO" id="GO:0003677">
    <property type="term" value="F:DNA binding"/>
    <property type="evidence" value="ECO:0007669"/>
    <property type="project" value="UniProtKB-KW"/>
</dbReference>
<accession>A0AAV1UHI9</accession>
<evidence type="ECO:0000313" key="8">
    <source>
        <dbReference type="EMBL" id="CAK7933537.1"/>
    </source>
</evidence>
<evidence type="ECO:0000256" key="3">
    <source>
        <dbReference type="ARBA" id="ARBA00022833"/>
    </source>
</evidence>
<dbReference type="PROSITE" id="PS51293">
    <property type="entry name" value="SANT"/>
    <property type="match status" value="2"/>
</dbReference>
<dbReference type="InterPro" id="IPR001005">
    <property type="entry name" value="SANT/Myb"/>
</dbReference>
<dbReference type="PANTHER" id="PTHR10865:SF28">
    <property type="entry name" value="ELM2 DOMAIN-CONTAINING PROTEIN"/>
    <property type="match status" value="1"/>
</dbReference>
<dbReference type="GO" id="GO:0005654">
    <property type="term" value="C:nucleoplasm"/>
    <property type="evidence" value="ECO:0007669"/>
    <property type="project" value="TreeGrafter"/>
</dbReference>
<evidence type="ECO:0000256" key="5">
    <source>
        <dbReference type="ARBA" id="ARBA00023242"/>
    </source>
</evidence>
<feature type="domain" description="SANT" evidence="7">
    <location>
        <begin position="285"/>
        <end position="335"/>
    </location>
</feature>
<dbReference type="AlphaFoldDB" id="A0AAV1UHI9"/>
<dbReference type="InterPro" id="IPR040138">
    <property type="entry name" value="MIER/MTA"/>
</dbReference>
<evidence type="ECO:0000256" key="6">
    <source>
        <dbReference type="SAM" id="MobiDB-lite"/>
    </source>
</evidence>
<comment type="caution">
    <text evidence="8">The sequence shown here is derived from an EMBL/GenBank/DDBJ whole genome shotgun (WGS) entry which is preliminary data.</text>
</comment>
<protein>
    <recommendedName>
        <fullName evidence="7">SANT domain-containing protein</fullName>
    </recommendedName>
</protein>
<dbReference type="InterPro" id="IPR017884">
    <property type="entry name" value="SANT_dom"/>
</dbReference>
<sequence>MPRRTKADGAKSRTGSQEPSLAPSPVTSQSLQLHNRRPMMRINRSSGRGASNEAGIAGDRGVQKSVQTASIWQGRERSDAADAHGKMNNMRRYLRAARTLYERQCRMKRPLAILKMKPNLYGLKSLSTFDALAVLVSPLRAHQILDDWTGIEIGLFEEAHECFGKDFHAIAKQLPKKSVKDTVAFYYIWKKHGSGMKARDDGNLSDDILSEPEPDVTIQTLKLMGRLQKRQLYIQDYFDTARAIYAPQPSYASNQKRQKVSAFGLQRIACFQRGLKGVSPLRVPSILDTWTPFEIRLFEVAIECHGKDFPRIADVTNKSCRDVVAFYYIWKNDSHYQVVKNRWERKNEADSTAKSPAD</sequence>
<name>A0AAV1UHI9_9STRA</name>
<dbReference type="InterPro" id="IPR009057">
    <property type="entry name" value="Homeodomain-like_sf"/>
</dbReference>
<reference evidence="8" key="1">
    <citation type="submission" date="2024-01" db="EMBL/GenBank/DDBJ databases">
        <authorList>
            <person name="Webb A."/>
        </authorList>
    </citation>
    <scope>NUCLEOTIDE SEQUENCE</scope>
    <source>
        <strain evidence="8">Pm1</strain>
    </source>
</reference>
<evidence type="ECO:0000256" key="4">
    <source>
        <dbReference type="ARBA" id="ARBA00023125"/>
    </source>
</evidence>
<feature type="compositionally biased region" description="Polar residues" evidence="6">
    <location>
        <begin position="13"/>
        <end position="33"/>
    </location>
</feature>
<feature type="compositionally biased region" description="Basic and acidic residues" evidence="6">
    <location>
        <begin position="1"/>
        <end position="11"/>
    </location>
</feature>
<keyword evidence="2" id="KW-0863">Zinc-finger</keyword>
<evidence type="ECO:0000259" key="7">
    <source>
        <dbReference type="PROSITE" id="PS51293"/>
    </source>
</evidence>
<dbReference type="GO" id="GO:0008270">
    <property type="term" value="F:zinc ion binding"/>
    <property type="evidence" value="ECO:0007669"/>
    <property type="project" value="UniProtKB-KW"/>
</dbReference>
<dbReference type="FunFam" id="1.10.10.60:FF:000012">
    <property type="entry name" value="Metastasis-associated 1 family, member 3"/>
    <property type="match status" value="2"/>
</dbReference>
<feature type="domain" description="SANT" evidence="7">
    <location>
        <begin position="143"/>
        <end position="194"/>
    </location>
</feature>
<organism evidence="8 9">
    <name type="scientific">Peronospora matthiolae</name>
    <dbReference type="NCBI Taxonomy" id="2874970"/>
    <lineage>
        <taxon>Eukaryota</taxon>
        <taxon>Sar</taxon>
        <taxon>Stramenopiles</taxon>
        <taxon>Oomycota</taxon>
        <taxon>Peronosporomycetes</taxon>
        <taxon>Peronosporales</taxon>
        <taxon>Peronosporaceae</taxon>
        <taxon>Peronospora</taxon>
    </lineage>
</organism>
<gene>
    <name evidence="8" type="ORF">PM001_LOCUS18687</name>
</gene>
<evidence type="ECO:0000256" key="1">
    <source>
        <dbReference type="ARBA" id="ARBA00022723"/>
    </source>
</evidence>
<dbReference type="GO" id="GO:0042826">
    <property type="term" value="F:histone deacetylase binding"/>
    <property type="evidence" value="ECO:0007669"/>
    <property type="project" value="TreeGrafter"/>
</dbReference>
<keyword evidence="1" id="KW-0479">Metal-binding</keyword>
<dbReference type="GO" id="GO:0003714">
    <property type="term" value="F:transcription corepressor activity"/>
    <property type="evidence" value="ECO:0007669"/>
    <property type="project" value="TreeGrafter"/>
</dbReference>
<dbReference type="EMBL" id="CAKLBY020000195">
    <property type="protein sequence ID" value="CAK7933537.1"/>
    <property type="molecule type" value="Genomic_DNA"/>
</dbReference>
<keyword evidence="3" id="KW-0862">Zinc</keyword>
<dbReference type="Gene3D" id="1.10.10.60">
    <property type="entry name" value="Homeodomain-like"/>
    <property type="match status" value="2"/>
</dbReference>
<dbReference type="Proteomes" id="UP001162060">
    <property type="component" value="Unassembled WGS sequence"/>
</dbReference>
<dbReference type="SUPFAM" id="SSF46689">
    <property type="entry name" value="Homeodomain-like"/>
    <property type="match status" value="2"/>
</dbReference>
<feature type="region of interest" description="Disordered" evidence="6">
    <location>
        <begin position="1"/>
        <end position="60"/>
    </location>
</feature>
<keyword evidence="4" id="KW-0238">DNA-binding</keyword>
<proteinExistence type="predicted"/>
<evidence type="ECO:0000313" key="9">
    <source>
        <dbReference type="Proteomes" id="UP001162060"/>
    </source>
</evidence>
<evidence type="ECO:0000256" key="2">
    <source>
        <dbReference type="ARBA" id="ARBA00022771"/>
    </source>
</evidence>